<dbReference type="AlphaFoldDB" id="A0A650CSB0"/>
<evidence type="ECO:0000313" key="14">
    <source>
        <dbReference type="EMBL" id="QGR20699.1"/>
    </source>
</evidence>
<dbReference type="InterPro" id="IPR023547">
    <property type="entry name" value="DGGGP_synth"/>
</dbReference>
<dbReference type="CDD" id="cd13961">
    <property type="entry name" value="PT_UbiA_DGGGPS"/>
    <property type="match status" value="1"/>
</dbReference>
<keyword evidence="5 12" id="KW-0812">Transmembrane</keyword>
<evidence type="ECO:0000313" key="13">
    <source>
        <dbReference type="EMBL" id="MQL55151.1"/>
    </source>
</evidence>
<gene>
    <name evidence="14" type="ORF">D1866_00680</name>
    <name evidence="13" type="ORF">GFB69_05145</name>
</gene>
<evidence type="ECO:0000256" key="1">
    <source>
        <dbReference type="ARBA" id="ARBA00004651"/>
    </source>
</evidence>
<keyword evidence="7 12" id="KW-1133">Transmembrane helix</keyword>
<name>A0A650CSB0_ACIAM</name>
<keyword evidence="4 12" id="KW-0808">Transferase</keyword>
<dbReference type="Pfam" id="PF01040">
    <property type="entry name" value="UbiA"/>
    <property type="match status" value="1"/>
</dbReference>
<dbReference type="Proteomes" id="UP000474054">
    <property type="component" value="Unassembled WGS sequence"/>
</dbReference>
<evidence type="ECO:0000256" key="10">
    <source>
        <dbReference type="ARBA" id="ARBA00023209"/>
    </source>
</evidence>
<evidence type="ECO:0000313" key="16">
    <source>
        <dbReference type="Proteomes" id="UP000474054"/>
    </source>
</evidence>
<keyword evidence="6 12" id="KW-0460">Magnesium</keyword>
<dbReference type="Gene3D" id="1.10.357.140">
    <property type="entry name" value="UbiA prenyltransferase"/>
    <property type="match status" value="1"/>
</dbReference>
<dbReference type="Proteomes" id="UP000426328">
    <property type="component" value="Chromosome"/>
</dbReference>
<accession>A0A650CSB0</accession>
<evidence type="ECO:0000256" key="8">
    <source>
        <dbReference type="ARBA" id="ARBA00023098"/>
    </source>
</evidence>
<sequence length="280" mass="30497">MNPYLKLVRIHNVIGAAIGDFTGYVVSSAWNFNLEKLVISLIVVSLVAAGGYAINDVYDVEIDKINKPDRPLPSGRISIKNAVTLSYSTMIIGSGLAFILGILQGLLAILTSIALIYYAKTLKRQGLPGNIIVATTTALSIFYGGIAYFEGNWFERVIIPTAYSFLLTLGRELVKGIEDYEGDKKYGVRTLATTKGIRFTWNTARVILLLMLAISPLPILLGFNIIYGILLIPFTFFTLKAIFAETSPRGGGEARGLLKGSAFIGMIAFILGSLPFKIFI</sequence>
<evidence type="ECO:0000256" key="11">
    <source>
        <dbReference type="ARBA" id="ARBA00023264"/>
    </source>
</evidence>
<dbReference type="InterPro" id="IPR000537">
    <property type="entry name" value="UbiA_prenyltransferase"/>
</dbReference>
<evidence type="ECO:0000256" key="5">
    <source>
        <dbReference type="ARBA" id="ARBA00022692"/>
    </source>
</evidence>
<comment type="similarity">
    <text evidence="12">Belongs to the UbiA prenyltransferase family. DGGGP synthase subfamily.</text>
</comment>
<protein>
    <recommendedName>
        <fullName evidence="12">Digeranylgeranylglyceryl phosphate synthase</fullName>
        <shortName evidence="12">DGGGP synthase</shortName>
        <shortName evidence="12">DGGGPS</shortName>
        <ecNumber evidence="12">2.5.1.42</ecNumber>
    </recommendedName>
    <alternativeName>
        <fullName evidence="12">(S)-2,3-di-O-geranylgeranylglyceryl phosphate synthase</fullName>
    </alternativeName>
    <alternativeName>
        <fullName evidence="12">Geranylgeranylglycerol-phosphate geranylgeranyltransferase</fullName>
    </alternativeName>
</protein>
<dbReference type="UniPathway" id="UPA00940"/>
<keyword evidence="9 12" id="KW-0472">Membrane</keyword>
<feature type="transmembrane region" description="Helical" evidence="12">
    <location>
        <begin position="38"/>
        <end position="58"/>
    </location>
</feature>
<feature type="transmembrane region" description="Helical" evidence="12">
    <location>
        <begin position="96"/>
        <end position="119"/>
    </location>
</feature>
<dbReference type="EC" id="2.5.1.42" evidence="12"/>
<dbReference type="KEGG" id="aamb:D1866_00680"/>
<dbReference type="EMBL" id="CP045482">
    <property type="protein sequence ID" value="QGR20699.1"/>
    <property type="molecule type" value="Genomic_DNA"/>
</dbReference>
<keyword evidence="11 12" id="KW-1208">Phospholipid metabolism</keyword>
<comment type="cofactor">
    <cofactor evidence="12">
        <name>Mg(2+)</name>
        <dbReference type="ChEBI" id="CHEBI:18420"/>
    </cofactor>
</comment>
<keyword evidence="10 12" id="KW-0594">Phospholipid biosynthesis</keyword>
<keyword evidence="3 12" id="KW-0444">Lipid biosynthesis</keyword>
<evidence type="ECO:0000256" key="4">
    <source>
        <dbReference type="ARBA" id="ARBA00022679"/>
    </source>
</evidence>
<evidence type="ECO:0000256" key="9">
    <source>
        <dbReference type="ARBA" id="ARBA00023136"/>
    </source>
</evidence>
<comment type="catalytic activity">
    <reaction evidence="12">
        <text>sn-3-O-(geranylgeranyl)glycerol 1-phosphate + (2E,6E,10E)-geranylgeranyl diphosphate = 2,3-bis-O-(geranylgeranyl)-sn-glycerol 1-phosphate + diphosphate</text>
        <dbReference type="Rhea" id="RHEA:18109"/>
        <dbReference type="ChEBI" id="CHEBI:33019"/>
        <dbReference type="ChEBI" id="CHEBI:57677"/>
        <dbReference type="ChEBI" id="CHEBI:58756"/>
        <dbReference type="ChEBI" id="CHEBI:58837"/>
        <dbReference type="EC" id="2.5.1.42"/>
    </reaction>
</comment>
<dbReference type="RefSeq" id="WP_155860974.1">
    <property type="nucleotide sequence ID" value="NZ_CP045482.1"/>
</dbReference>
<feature type="transmembrane region" description="Helical" evidence="12">
    <location>
        <begin position="199"/>
        <end position="219"/>
    </location>
</feature>
<evidence type="ECO:0000313" key="15">
    <source>
        <dbReference type="Proteomes" id="UP000426328"/>
    </source>
</evidence>
<comment type="subcellular location">
    <subcellularLocation>
        <location evidence="1 12">Cell membrane</location>
        <topology evidence="1 12">Multi-pass membrane protein</topology>
    </subcellularLocation>
</comment>
<dbReference type="InterPro" id="IPR044878">
    <property type="entry name" value="UbiA_sf"/>
</dbReference>
<dbReference type="GO" id="GO:0046474">
    <property type="term" value="P:glycerophospholipid biosynthetic process"/>
    <property type="evidence" value="ECO:0007669"/>
    <property type="project" value="UniProtKB-UniRule"/>
</dbReference>
<dbReference type="PANTHER" id="PTHR42723:SF1">
    <property type="entry name" value="CHLOROPHYLL SYNTHASE, CHLOROPLASTIC"/>
    <property type="match status" value="1"/>
</dbReference>
<comment type="pathway">
    <text evidence="12">Membrane lipid metabolism; glycerophospholipid metabolism.</text>
</comment>
<dbReference type="InterPro" id="IPR050475">
    <property type="entry name" value="Prenyltransferase_related"/>
</dbReference>
<evidence type="ECO:0000256" key="6">
    <source>
        <dbReference type="ARBA" id="ARBA00022842"/>
    </source>
</evidence>
<evidence type="ECO:0000256" key="12">
    <source>
        <dbReference type="HAMAP-Rule" id="MF_01286"/>
    </source>
</evidence>
<keyword evidence="8 12" id="KW-0443">Lipid metabolism</keyword>
<dbReference type="GO" id="GO:0005886">
    <property type="term" value="C:plasma membrane"/>
    <property type="evidence" value="ECO:0007669"/>
    <property type="project" value="UniProtKB-SubCell"/>
</dbReference>
<evidence type="ECO:0000256" key="2">
    <source>
        <dbReference type="ARBA" id="ARBA00022475"/>
    </source>
</evidence>
<dbReference type="PANTHER" id="PTHR42723">
    <property type="entry name" value="CHLOROPHYLL SYNTHASE"/>
    <property type="match status" value="1"/>
</dbReference>
<dbReference type="GO" id="GO:0047295">
    <property type="term" value="F:geranylgeranylglycerol-phosphate geranylgeranyltransferase activity"/>
    <property type="evidence" value="ECO:0007669"/>
    <property type="project" value="UniProtKB-UniRule"/>
</dbReference>
<comment type="function">
    <text evidence="12">Prenyltransferase that catalyzes the transfer of the geranylgeranyl moiety of geranylgeranyl diphosphate (GGPP) to the C2 hydroxyl of (S)-3-O-geranylgeranylglyceryl phosphate (GGGP). This reaction is the second ether-bond-formation step in the biosynthesis of archaeal membrane lipids.</text>
</comment>
<feature type="transmembrane region" description="Helical" evidence="12">
    <location>
        <begin position="256"/>
        <end position="276"/>
    </location>
</feature>
<dbReference type="HAMAP" id="MF_01286">
    <property type="entry name" value="DGGGP_synth"/>
    <property type="match status" value="1"/>
</dbReference>
<dbReference type="EMBL" id="WHYS01000001">
    <property type="protein sequence ID" value="MQL55151.1"/>
    <property type="molecule type" value="Genomic_DNA"/>
</dbReference>
<keyword evidence="15" id="KW-1185">Reference proteome</keyword>
<dbReference type="GeneID" id="42778208"/>
<feature type="transmembrane region" description="Helical" evidence="12">
    <location>
        <begin position="12"/>
        <end position="32"/>
    </location>
</feature>
<reference evidence="13 16" key="1">
    <citation type="submission" date="2019-10" db="EMBL/GenBank/DDBJ databases">
        <title>Comparative genomics of sulfur disproportionating microorganisms.</title>
        <authorList>
            <person name="Ward L.M."/>
            <person name="Bertran E."/>
            <person name="Johnston D."/>
        </authorList>
    </citation>
    <scope>NUCLEOTIDE SEQUENCE [LARGE SCALE GENOMIC DNA]</scope>
    <source>
        <strain evidence="13 16">DSM 3772</strain>
    </source>
</reference>
<evidence type="ECO:0000256" key="7">
    <source>
        <dbReference type="ARBA" id="ARBA00022989"/>
    </source>
</evidence>
<proteinExistence type="inferred from homology"/>
<keyword evidence="2 12" id="KW-1003">Cell membrane</keyword>
<feature type="transmembrane region" description="Helical" evidence="12">
    <location>
        <begin position="131"/>
        <end position="149"/>
    </location>
</feature>
<dbReference type="GO" id="GO:0000287">
    <property type="term" value="F:magnesium ion binding"/>
    <property type="evidence" value="ECO:0007669"/>
    <property type="project" value="UniProtKB-UniRule"/>
</dbReference>
<evidence type="ECO:0000256" key="3">
    <source>
        <dbReference type="ARBA" id="ARBA00022516"/>
    </source>
</evidence>
<reference evidence="14 15" key="2">
    <citation type="submission" date="2019-10" db="EMBL/GenBank/DDBJ databases">
        <title>Genome Sequences from Six Type Strain Members of the Archaeal Family Sulfolobaceae: Acidianus ambivalens, Acidianus infernus, Metallosphaera prunae, Stygiolobus azoricus, Sulfolobus metallicus, and Sulfurisphaera ohwakuensis.</title>
        <authorList>
            <person name="Counts J.A."/>
            <person name="Kelly R.M."/>
        </authorList>
    </citation>
    <scope>NUCLEOTIDE SEQUENCE [LARGE SCALE GENOMIC DNA]</scope>
    <source>
        <strain evidence="14 15">LEI 10</strain>
    </source>
</reference>
<organism evidence="14 15">
    <name type="scientific">Acidianus ambivalens</name>
    <name type="common">Desulfurolobus ambivalens</name>
    <dbReference type="NCBI Taxonomy" id="2283"/>
    <lineage>
        <taxon>Archaea</taxon>
        <taxon>Thermoproteota</taxon>
        <taxon>Thermoprotei</taxon>
        <taxon>Sulfolobales</taxon>
        <taxon>Sulfolobaceae</taxon>
        <taxon>Acidianus</taxon>
    </lineage>
</organism>